<dbReference type="PANTHER" id="PTHR30461">
    <property type="entry name" value="DNA-INVERTASE FROM LAMBDOID PROPHAGE"/>
    <property type="match status" value="1"/>
</dbReference>
<dbReference type="Gene3D" id="3.40.50.1390">
    <property type="entry name" value="Resolvase, N-terminal catalytic domain"/>
    <property type="match status" value="1"/>
</dbReference>
<dbReference type="InterPro" id="IPR050639">
    <property type="entry name" value="SSR_resolvase"/>
</dbReference>
<evidence type="ECO:0000256" key="4">
    <source>
        <dbReference type="PIRSR" id="PIRSR606118-50"/>
    </source>
</evidence>
<sequence length="207" mass="22921">MKRAGIYLRVSTDQQTTENQLRILTEVAERSGWTIVRVFEDAGISGAKGRDQRPGYDALLKAVHRREVDIVAAYAVDRLGRSLTDLVAFLGDIQARGCDLYLHQQSVDTSTPSGRMLFQMLAVFSEFERELVRSRVRAGLARARAKGVQFGRPSLSPDRVARVEEALKDGQSIRVVAKATGTSTASVQRIKRSMLAIEEDRLESVAS</sequence>
<organism evidence="7 8">
    <name type="scientific">Brevundimonas nasdae</name>
    <dbReference type="NCBI Taxonomy" id="172043"/>
    <lineage>
        <taxon>Bacteria</taxon>
        <taxon>Pseudomonadati</taxon>
        <taxon>Pseudomonadota</taxon>
        <taxon>Alphaproteobacteria</taxon>
        <taxon>Caulobacterales</taxon>
        <taxon>Caulobacteraceae</taxon>
        <taxon>Brevundimonas</taxon>
    </lineage>
</organism>
<keyword evidence="1" id="KW-0229">DNA integration</keyword>
<dbReference type="GO" id="GO:0000150">
    <property type="term" value="F:DNA strand exchange activity"/>
    <property type="evidence" value="ECO:0007669"/>
    <property type="project" value="InterPro"/>
</dbReference>
<keyword evidence="3" id="KW-0233">DNA recombination</keyword>
<dbReference type="CDD" id="cd03768">
    <property type="entry name" value="SR_ResInv"/>
    <property type="match status" value="1"/>
</dbReference>
<keyword evidence="2" id="KW-0238">DNA-binding</keyword>
<reference evidence="7 8" key="1">
    <citation type="submission" date="2014-12" db="EMBL/GenBank/DDBJ databases">
        <title>Genome sequencing of Brevundimonas nasdae TPW30.</title>
        <authorList>
            <person name="Tan P.W."/>
            <person name="Chan K.-G."/>
        </authorList>
    </citation>
    <scope>NUCLEOTIDE SEQUENCE [LARGE SCALE GENOMIC DNA]</scope>
    <source>
        <strain evidence="7 8">TPW30</strain>
    </source>
</reference>
<dbReference type="Proteomes" id="UP000031166">
    <property type="component" value="Unassembled WGS sequence"/>
</dbReference>
<evidence type="ECO:0000256" key="2">
    <source>
        <dbReference type="ARBA" id="ARBA00023125"/>
    </source>
</evidence>
<gene>
    <name evidence="7" type="ORF">RM53_01765</name>
</gene>
<evidence type="ECO:0000256" key="3">
    <source>
        <dbReference type="ARBA" id="ARBA00023172"/>
    </source>
</evidence>
<dbReference type="InterPro" id="IPR036162">
    <property type="entry name" value="Resolvase-like_N_sf"/>
</dbReference>
<dbReference type="AlphaFoldDB" id="A0A0B4D983"/>
<dbReference type="InterPro" id="IPR006119">
    <property type="entry name" value="Resolv_N"/>
</dbReference>
<dbReference type="EMBL" id="JWSY01000003">
    <property type="protein sequence ID" value="KIC60835.1"/>
    <property type="molecule type" value="Genomic_DNA"/>
</dbReference>
<dbReference type="InterPro" id="IPR006118">
    <property type="entry name" value="Recombinase_CS"/>
</dbReference>
<accession>A0A0B4D983</accession>
<evidence type="ECO:0000259" key="6">
    <source>
        <dbReference type="PROSITE" id="PS51736"/>
    </source>
</evidence>
<dbReference type="SMART" id="SM00857">
    <property type="entry name" value="Resolvase"/>
    <property type="match status" value="1"/>
</dbReference>
<protein>
    <submittedName>
        <fullName evidence="7">Resolvase</fullName>
    </submittedName>
</protein>
<feature type="active site" description="O-(5'-phospho-DNA)-serine intermediate" evidence="4 5">
    <location>
        <position position="11"/>
    </location>
</feature>
<dbReference type="PROSITE" id="PS51736">
    <property type="entry name" value="RECOMBINASES_3"/>
    <property type="match status" value="1"/>
</dbReference>
<feature type="domain" description="Resolvase/invertase-type recombinase catalytic" evidence="6">
    <location>
        <begin position="3"/>
        <end position="147"/>
    </location>
</feature>
<evidence type="ECO:0000313" key="8">
    <source>
        <dbReference type="Proteomes" id="UP000031166"/>
    </source>
</evidence>
<proteinExistence type="predicted"/>
<dbReference type="SUPFAM" id="SSF53041">
    <property type="entry name" value="Resolvase-like"/>
    <property type="match status" value="1"/>
</dbReference>
<dbReference type="GO" id="GO:0003677">
    <property type="term" value="F:DNA binding"/>
    <property type="evidence" value="ECO:0007669"/>
    <property type="project" value="UniProtKB-KW"/>
</dbReference>
<dbReference type="PROSITE" id="PS00397">
    <property type="entry name" value="RECOMBINASES_1"/>
    <property type="match status" value="1"/>
</dbReference>
<name>A0A0B4D983_9CAUL</name>
<comment type="caution">
    <text evidence="7">The sequence shown here is derived from an EMBL/GenBank/DDBJ whole genome shotgun (WGS) entry which is preliminary data.</text>
</comment>
<evidence type="ECO:0000313" key="7">
    <source>
        <dbReference type="EMBL" id="KIC60835.1"/>
    </source>
</evidence>
<evidence type="ECO:0000256" key="5">
    <source>
        <dbReference type="PROSITE-ProRule" id="PRU10137"/>
    </source>
</evidence>
<dbReference type="PANTHER" id="PTHR30461:SF2">
    <property type="entry name" value="SERINE RECOMBINASE PINE-RELATED"/>
    <property type="match status" value="1"/>
</dbReference>
<evidence type="ECO:0000256" key="1">
    <source>
        <dbReference type="ARBA" id="ARBA00022908"/>
    </source>
</evidence>
<dbReference type="RefSeq" id="WP_039243938.1">
    <property type="nucleotide sequence ID" value="NZ_JWSY01000003.1"/>
</dbReference>
<dbReference type="Pfam" id="PF00239">
    <property type="entry name" value="Resolvase"/>
    <property type="match status" value="1"/>
</dbReference>
<dbReference type="GO" id="GO:0015074">
    <property type="term" value="P:DNA integration"/>
    <property type="evidence" value="ECO:0007669"/>
    <property type="project" value="UniProtKB-KW"/>
</dbReference>